<dbReference type="Proteomes" id="UP000035548">
    <property type="component" value="Chromosome"/>
</dbReference>
<reference evidence="2 3" key="1">
    <citation type="journal article" date="2015" name="Genome Announc.">
        <title>Virulence Factor Genes Detected in the Complete Genome Sequence of Corynebacterium uterequi DSM 45634, Isolated from the Uterus of a Maiden Mare.</title>
        <authorList>
            <person name="Ruckert C."/>
            <person name="Kriete M."/>
            <person name="Jaenicke S."/>
            <person name="Winkler A."/>
            <person name="Tauch A."/>
        </authorList>
    </citation>
    <scope>NUCLEOTIDE SEQUENCE [LARGE SCALE GENOMIC DNA]</scope>
    <source>
        <strain evidence="2 3">DSM 45634</strain>
    </source>
</reference>
<sequence length="278" mass="30270">METTSAALTLWFVTVDAPGEVLSQEPKADRGFGRKYLSQLNPAWPITPIGQFPLNRSVPPAAGEFYIAGYPGVTVVETWREDITFLSDFNRQLLDSLPARDVYLIAMNEDTGFGGFAHFSGGELRRAFSGTRTHVVEDHGLPNAFEAPYWAGELHEQLGGIALPFEPVDLARAAEREWLGVDIAPSGPDLQVVGYAVDGRPEPKIMAPQRANPLARLMAPRNQDNDSYDDYSREGDAAGRGHDATGLPAPAQQAARTAKRLGLAAASRAKQLARNFLR</sequence>
<gene>
    <name evidence="2" type="ORF">CUTER_03205</name>
</gene>
<accession>A0A0G3HD93</accession>
<dbReference type="AlphaFoldDB" id="A0A0G3HD93"/>
<dbReference type="InterPro" id="IPR053847">
    <property type="entry name" value="DUF6928"/>
</dbReference>
<feature type="region of interest" description="Disordered" evidence="1">
    <location>
        <begin position="217"/>
        <end position="256"/>
    </location>
</feature>
<reference evidence="3" key="2">
    <citation type="submission" date="2015-05" db="EMBL/GenBank/DDBJ databases">
        <title>Complete genome sequence of Corynebacterium uterequi DSM 45634, isolated from the uterus of a maiden mare.</title>
        <authorList>
            <person name="Ruckert C."/>
            <person name="Albersmeier A."/>
            <person name="Winkler A."/>
            <person name="Tauch A."/>
        </authorList>
    </citation>
    <scope>NUCLEOTIDE SEQUENCE [LARGE SCALE GENOMIC DNA]</scope>
    <source>
        <strain evidence="3">DSM 45634</strain>
    </source>
</reference>
<dbReference type="STRING" id="1072256.CUTER_03205"/>
<dbReference type="KEGG" id="cut:CUTER_03205"/>
<evidence type="ECO:0000313" key="2">
    <source>
        <dbReference type="EMBL" id="AKK10650.1"/>
    </source>
</evidence>
<organism evidence="2 3">
    <name type="scientific">Corynebacterium uterequi</name>
    <dbReference type="NCBI Taxonomy" id="1072256"/>
    <lineage>
        <taxon>Bacteria</taxon>
        <taxon>Bacillati</taxon>
        <taxon>Actinomycetota</taxon>
        <taxon>Actinomycetes</taxon>
        <taxon>Mycobacteriales</taxon>
        <taxon>Corynebacteriaceae</taxon>
        <taxon>Corynebacterium</taxon>
    </lineage>
</organism>
<name>A0A0G3HD93_9CORY</name>
<proteinExistence type="predicted"/>
<dbReference type="Pfam" id="PF21997">
    <property type="entry name" value="DUF6928"/>
    <property type="match status" value="1"/>
</dbReference>
<dbReference type="PATRIC" id="fig|1072256.5.peg.635"/>
<keyword evidence="3" id="KW-1185">Reference proteome</keyword>
<feature type="compositionally biased region" description="Basic and acidic residues" evidence="1">
    <location>
        <begin position="230"/>
        <end position="243"/>
    </location>
</feature>
<evidence type="ECO:0000313" key="3">
    <source>
        <dbReference type="Proteomes" id="UP000035548"/>
    </source>
</evidence>
<protein>
    <submittedName>
        <fullName evidence="2">Uncharacterized protein</fullName>
    </submittedName>
</protein>
<evidence type="ECO:0000256" key="1">
    <source>
        <dbReference type="SAM" id="MobiDB-lite"/>
    </source>
</evidence>
<dbReference type="EMBL" id="CP011546">
    <property type="protein sequence ID" value="AKK10650.1"/>
    <property type="molecule type" value="Genomic_DNA"/>
</dbReference>